<dbReference type="CDD" id="cd24036">
    <property type="entry name" value="ASKHA_NBD_BcrAD_BadFG_HgdC_HadI"/>
    <property type="match status" value="1"/>
</dbReference>
<evidence type="ECO:0000259" key="5">
    <source>
        <dbReference type="Pfam" id="PF01869"/>
    </source>
</evidence>
<proteinExistence type="predicted"/>
<keyword evidence="2" id="KW-0479">Metal-binding</keyword>
<comment type="cofactor">
    <cofactor evidence="1">
        <name>[4Fe-4S] cluster</name>
        <dbReference type="ChEBI" id="CHEBI:49883"/>
    </cofactor>
</comment>
<dbReference type="InterPro" id="IPR002731">
    <property type="entry name" value="ATPase_BadF"/>
</dbReference>
<evidence type="ECO:0000256" key="4">
    <source>
        <dbReference type="ARBA" id="ARBA00023014"/>
    </source>
</evidence>
<evidence type="ECO:0000313" key="7">
    <source>
        <dbReference type="Proteomes" id="UP000243205"/>
    </source>
</evidence>
<name>A0A1G6WXY9_9BACT</name>
<dbReference type="Pfam" id="PF01869">
    <property type="entry name" value="BcrAD_BadFG"/>
    <property type="match status" value="1"/>
</dbReference>
<gene>
    <name evidence="6" type="ORF">SAMN05661003_10145</name>
</gene>
<protein>
    <submittedName>
        <fullName evidence="6">CoA-substrate-specific enzyme activase, putative</fullName>
    </submittedName>
</protein>
<dbReference type="PANTHER" id="PTHR32329:SF2">
    <property type="entry name" value="BIFUNCTIONAL PROTEIN [INCLUDES 2-HYDROXYACYL-COA DEHYDRATASE (N-TER) AND ITS ACTIVATOR DOMAIN (C_TERM)"/>
    <property type="match status" value="1"/>
</dbReference>
<organism evidence="6 7">
    <name type="scientific">Desulfuromonas thiophila</name>
    <dbReference type="NCBI Taxonomy" id="57664"/>
    <lineage>
        <taxon>Bacteria</taxon>
        <taxon>Pseudomonadati</taxon>
        <taxon>Thermodesulfobacteriota</taxon>
        <taxon>Desulfuromonadia</taxon>
        <taxon>Desulfuromonadales</taxon>
        <taxon>Desulfuromonadaceae</taxon>
        <taxon>Desulfuromonas</taxon>
    </lineage>
</organism>
<dbReference type="InterPro" id="IPR008275">
    <property type="entry name" value="CoA_E_activase_dom"/>
</dbReference>
<keyword evidence="3" id="KW-0408">Iron</keyword>
<accession>A0A1G6WXY9</accession>
<dbReference type="PANTHER" id="PTHR32329">
    <property type="entry name" value="BIFUNCTIONAL PROTEIN [INCLUDES 2-HYDROXYACYL-COA DEHYDRATASE (N-TER) AND ITS ACTIVATOR DOMAIN (C_TERM)-RELATED"/>
    <property type="match status" value="1"/>
</dbReference>
<evidence type="ECO:0000313" key="6">
    <source>
        <dbReference type="EMBL" id="SDD69926.1"/>
    </source>
</evidence>
<dbReference type="EMBL" id="FNAQ01000001">
    <property type="protein sequence ID" value="SDD69926.1"/>
    <property type="molecule type" value="Genomic_DNA"/>
</dbReference>
<dbReference type="NCBIfam" id="TIGR00241">
    <property type="entry name" value="CoA_E_activ"/>
    <property type="match status" value="1"/>
</dbReference>
<dbReference type="GO" id="GO:0051536">
    <property type="term" value="F:iron-sulfur cluster binding"/>
    <property type="evidence" value="ECO:0007669"/>
    <property type="project" value="UniProtKB-KW"/>
</dbReference>
<dbReference type="InterPro" id="IPR043129">
    <property type="entry name" value="ATPase_NBD"/>
</dbReference>
<dbReference type="Proteomes" id="UP000243205">
    <property type="component" value="Unassembled WGS sequence"/>
</dbReference>
<sequence length="279" mass="29098">MSHHEHGVISLGIDIGSTATKAVVFTDHILGQSMTPTGWDPKKAGLQVLNEALDAAGVQQSQVGAIIGTGYGRISLPLFTRRVTEITCHALGAHFLHNATRTVIDIGGQDCKVIALDEEGEVTDFIMNDKCAAGTGRFLQIMAAILDVSLDDLGALASTAEPVALSSMCTVFAEAEVTGLLARGVGKAGIAAGVIDTVAQRIHALSGKVPLMEGVTFTGGMARNEQICHRIAHNLGTRLHVPANPQFVGALGAALIGQDLLTSPSSRKGLRHDPSQNLC</sequence>
<dbReference type="SUPFAM" id="SSF53067">
    <property type="entry name" value="Actin-like ATPase domain"/>
    <property type="match status" value="1"/>
</dbReference>
<evidence type="ECO:0000256" key="2">
    <source>
        <dbReference type="ARBA" id="ARBA00022723"/>
    </source>
</evidence>
<reference evidence="7" key="1">
    <citation type="submission" date="2016-10" db="EMBL/GenBank/DDBJ databases">
        <authorList>
            <person name="Varghese N."/>
            <person name="Submissions S."/>
        </authorList>
    </citation>
    <scope>NUCLEOTIDE SEQUENCE [LARGE SCALE GENOMIC DNA]</scope>
    <source>
        <strain evidence="7">DSM 8987</strain>
    </source>
</reference>
<dbReference type="AlphaFoldDB" id="A0A1G6WXY9"/>
<dbReference type="InterPro" id="IPR051805">
    <property type="entry name" value="Dehydratase_Activator_Redct"/>
</dbReference>
<dbReference type="Gene3D" id="3.30.420.40">
    <property type="match status" value="2"/>
</dbReference>
<evidence type="ECO:0000256" key="1">
    <source>
        <dbReference type="ARBA" id="ARBA00001966"/>
    </source>
</evidence>
<evidence type="ECO:0000256" key="3">
    <source>
        <dbReference type="ARBA" id="ARBA00023004"/>
    </source>
</evidence>
<dbReference type="STRING" id="57664.SAMN05661003_10145"/>
<keyword evidence="7" id="KW-1185">Reference proteome</keyword>
<dbReference type="RefSeq" id="WP_245691260.1">
    <property type="nucleotide sequence ID" value="NZ_FNAQ01000001.1"/>
</dbReference>
<dbReference type="GO" id="GO:0046872">
    <property type="term" value="F:metal ion binding"/>
    <property type="evidence" value="ECO:0007669"/>
    <property type="project" value="UniProtKB-KW"/>
</dbReference>
<keyword evidence="4" id="KW-0411">Iron-sulfur</keyword>
<feature type="domain" description="ATPase BadF/BadG/BcrA/BcrD type" evidence="5">
    <location>
        <begin position="11"/>
        <end position="257"/>
    </location>
</feature>